<evidence type="ECO:0000313" key="2">
    <source>
        <dbReference type="EMBL" id="VFK36446.1"/>
    </source>
</evidence>
<protein>
    <submittedName>
        <fullName evidence="2">Uncharacterized protein</fullName>
    </submittedName>
</protein>
<dbReference type="EMBL" id="CAADFP010000610">
    <property type="protein sequence ID" value="VFK36446.1"/>
    <property type="molecule type" value="Genomic_DNA"/>
</dbReference>
<dbReference type="AlphaFoldDB" id="A0A450Y4H7"/>
<organism evidence="2">
    <name type="scientific">Candidatus Kentrum sp. LPFa</name>
    <dbReference type="NCBI Taxonomy" id="2126335"/>
    <lineage>
        <taxon>Bacteria</taxon>
        <taxon>Pseudomonadati</taxon>
        <taxon>Pseudomonadota</taxon>
        <taxon>Gammaproteobacteria</taxon>
        <taxon>Candidatus Kentrum</taxon>
    </lineage>
</organism>
<accession>A0A450Y4H7</accession>
<proteinExistence type="predicted"/>
<sequence length="72" mass="8183">MESTNYYSVALNANSILDLVCFDDVIISGRSMQDYLFDKKTNETADSLIDAMRKGKVRLTILVFSNLKMILK</sequence>
<evidence type="ECO:0000313" key="1">
    <source>
        <dbReference type="EMBL" id="VFK25851.1"/>
    </source>
</evidence>
<reference evidence="2" key="1">
    <citation type="submission" date="2019-02" db="EMBL/GenBank/DDBJ databases">
        <authorList>
            <person name="Gruber-Vodicka R. H."/>
            <person name="Seah K. B. B."/>
        </authorList>
    </citation>
    <scope>NUCLEOTIDE SEQUENCE</scope>
    <source>
        <strain evidence="1">BECK_S312</strain>
        <strain evidence="2">BECK_S426</strain>
    </source>
</reference>
<gene>
    <name evidence="1" type="ORF">BECKLPF1236A_GA0070988_104962</name>
    <name evidence="2" type="ORF">BECKLPF1236C_GA0070990_106101</name>
</gene>
<name>A0A450Y4H7_9GAMM</name>
<dbReference type="EMBL" id="CAADFM010000496">
    <property type="protein sequence ID" value="VFK25851.1"/>
    <property type="molecule type" value="Genomic_DNA"/>
</dbReference>